<accession>W9CLP5</accession>
<dbReference type="Proteomes" id="UP000019487">
    <property type="component" value="Unassembled WGS sequence"/>
</dbReference>
<dbReference type="EMBL" id="AYSA01000186">
    <property type="protein sequence ID" value="ESZ95420.1"/>
    <property type="molecule type" value="Genomic_DNA"/>
</dbReference>
<proteinExistence type="predicted"/>
<comment type="caution">
    <text evidence="1">The sequence shown here is derived from an EMBL/GenBank/DDBJ whole genome shotgun (WGS) entry which is preliminary data.</text>
</comment>
<reference evidence="1 2" key="1">
    <citation type="journal article" date="2014" name="Genome Announc.">
        <title>Draft genome sequence of Sclerotinia borealis, a psychrophilic plant pathogenic fungus.</title>
        <authorList>
            <person name="Mardanov A.V."/>
            <person name="Beletsky A.V."/>
            <person name="Kadnikov V.V."/>
            <person name="Ignatov A.N."/>
            <person name="Ravin N.V."/>
        </authorList>
    </citation>
    <scope>NUCLEOTIDE SEQUENCE [LARGE SCALE GENOMIC DNA]</scope>
    <source>
        <strain evidence="2">F-4157</strain>
    </source>
</reference>
<evidence type="ECO:0000313" key="2">
    <source>
        <dbReference type="Proteomes" id="UP000019487"/>
    </source>
</evidence>
<dbReference type="AlphaFoldDB" id="W9CLP5"/>
<sequence length="111" mass="12866">MKTKAKIRIAQPRTHFKNTQVPFISRMIEFPLSRNLKAHVRMYTVLTELAEFAQMRRSFLLDYNCDVPRRASGLNGVRLASRNFTAPAASFLFRVNCTAQYNIHSPLHGRR</sequence>
<organism evidence="1 2">
    <name type="scientific">Sclerotinia borealis (strain F-4128)</name>
    <dbReference type="NCBI Taxonomy" id="1432307"/>
    <lineage>
        <taxon>Eukaryota</taxon>
        <taxon>Fungi</taxon>
        <taxon>Dikarya</taxon>
        <taxon>Ascomycota</taxon>
        <taxon>Pezizomycotina</taxon>
        <taxon>Leotiomycetes</taxon>
        <taxon>Helotiales</taxon>
        <taxon>Sclerotiniaceae</taxon>
        <taxon>Sclerotinia</taxon>
    </lineage>
</organism>
<protein>
    <submittedName>
        <fullName evidence="1">Uncharacterized protein</fullName>
    </submittedName>
</protein>
<name>W9CLP5_SCLBF</name>
<evidence type="ECO:0000313" key="1">
    <source>
        <dbReference type="EMBL" id="ESZ95420.1"/>
    </source>
</evidence>
<dbReference type="HOGENOM" id="CLU_2159875_0_0_1"/>
<gene>
    <name evidence="1" type="ORF">SBOR_4161</name>
</gene>
<keyword evidence="2" id="KW-1185">Reference proteome</keyword>